<dbReference type="AlphaFoldDB" id="A0A3P7JSM0"/>
<dbReference type="OrthoDB" id="5871651at2759"/>
<protein>
    <submittedName>
        <fullName evidence="1">Uncharacterized protein</fullName>
    </submittedName>
</protein>
<dbReference type="Proteomes" id="UP000270094">
    <property type="component" value="Unassembled WGS sequence"/>
</dbReference>
<accession>A0A3P7JSM0</accession>
<proteinExistence type="predicted"/>
<evidence type="ECO:0000313" key="2">
    <source>
        <dbReference type="Proteomes" id="UP000270094"/>
    </source>
</evidence>
<reference evidence="1 2" key="1">
    <citation type="submission" date="2018-11" db="EMBL/GenBank/DDBJ databases">
        <authorList>
            <consortium name="Pathogen Informatics"/>
        </authorList>
    </citation>
    <scope>NUCLEOTIDE SEQUENCE [LARGE SCALE GENOMIC DNA]</scope>
</reference>
<dbReference type="EMBL" id="UYYB01114549">
    <property type="protein sequence ID" value="VDM81794.1"/>
    <property type="molecule type" value="Genomic_DNA"/>
</dbReference>
<evidence type="ECO:0000313" key="1">
    <source>
        <dbReference type="EMBL" id="VDM81794.1"/>
    </source>
</evidence>
<gene>
    <name evidence="1" type="ORF">SVUK_LOCUS16792</name>
</gene>
<sequence>MTSHPTTWTPPDLNAFPVLAVFRIPMSKKSGWAVGHAIRGAYMANFMDGQITQIEMGEQHFQVTAQLQTSSAIRFRTYLINARWRRISVATLFHTLEERANPVLKMLEV</sequence>
<keyword evidence="2" id="KW-1185">Reference proteome</keyword>
<name>A0A3P7JSM0_STRVU</name>
<organism evidence="1 2">
    <name type="scientific">Strongylus vulgaris</name>
    <name type="common">Blood worm</name>
    <dbReference type="NCBI Taxonomy" id="40348"/>
    <lineage>
        <taxon>Eukaryota</taxon>
        <taxon>Metazoa</taxon>
        <taxon>Ecdysozoa</taxon>
        <taxon>Nematoda</taxon>
        <taxon>Chromadorea</taxon>
        <taxon>Rhabditida</taxon>
        <taxon>Rhabditina</taxon>
        <taxon>Rhabditomorpha</taxon>
        <taxon>Strongyloidea</taxon>
        <taxon>Strongylidae</taxon>
        <taxon>Strongylus</taxon>
    </lineage>
</organism>